<sequence>MSLSNKLTLDKPDVKGQQVIMRVDFNNNQITNNQRIKATVLSIKFCLDNGAKSVVLMSHLGRPDGVPMPDKYSLEPFAVEFKSLLGKDVLFLKDCVGPEVEKACANPAAGSVILLENLHFHVEEEGKGKLWEQVEAFRASLSKLGNVYVNDAFGTAHRAHSSMVGVSLPQKAGGFLMKKELNYFVKRPFLAILGGAKFADKIHLINNMLDKVNEMIIGGGTAFTFLKVLNNMETGTSLFDEEGAKIVKDLMSQAEKNGVKITLPIDFVTAEKFDENAKTGQATVASGIPKYAETVTWAKQIVWNGPVGVFEWEAFAQGTKALMDEVVKATSRGCITIIGGGNTATCCAKWNTEDKIRHVSTRGGASLELLDGKVLPGVDALGNI</sequence>
<reference evidence="23" key="3">
    <citation type="submission" date="2025-08" db="UniProtKB">
        <authorList>
            <consortium name="Ensembl"/>
        </authorList>
    </citation>
    <scope>IDENTIFICATION</scope>
</reference>
<evidence type="ECO:0000313" key="23">
    <source>
        <dbReference type="Ensembl" id="ENSGGOP00000031881.1"/>
    </source>
</evidence>
<evidence type="ECO:0000256" key="20">
    <source>
        <dbReference type="ARBA" id="ARBA00050004"/>
    </source>
</evidence>
<name>A0A2I2YAF1_GORGO</name>
<dbReference type="PANTHER" id="PTHR11406:SF14">
    <property type="entry name" value="PHOSPHOGLYCERATE KINASE 1"/>
    <property type="match status" value="1"/>
</dbReference>
<keyword evidence="7" id="KW-0963">Cytoplasm</keyword>
<dbReference type="AlphaFoldDB" id="A0A2I2YAF1"/>
<dbReference type="Pfam" id="PF00162">
    <property type="entry name" value="PGK"/>
    <property type="match status" value="1"/>
</dbReference>
<evidence type="ECO:0000256" key="18">
    <source>
        <dbReference type="ARBA" id="ARBA00023278"/>
    </source>
</evidence>
<dbReference type="FunFam" id="3.40.50.1260:FF:000019">
    <property type="entry name" value="Phosphoglycerate kinase 1"/>
    <property type="match status" value="1"/>
</dbReference>
<evidence type="ECO:0000256" key="9">
    <source>
        <dbReference type="ARBA" id="ARBA00022679"/>
    </source>
</evidence>
<keyword evidence="11" id="KW-0547">Nucleotide-binding</keyword>
<accession>A0A2I2YAF1</accession>
<comment type="cofactor">
    <cofactor evidence="2">
        <name>Mg(2+)</name>
        <dbReference type="ChEBI" id="CHEBI:18420"/>
    </cofactor>
</comment>
<evidence type="ECO:0000256" key="13">
    <source>
        <dbReference type="ARBA" id="ARBA00022840"/>
    </source>
</evidence>
<evidence type="ECO:0000256" key="17">
    <source>
        <dbReference type="ARBA" id="ARBA00023152"/>
    </source>
</evidence>
<evidence type="ECO:0000313" key="24">
    <source>
        <dbReference type="Proteomes" id="UP000001519"/>
    </source>
</evidence>
<comment type="subcellular location">
    <subcellularLocation>
        <location evidence="4">Cytoplasm</location>
        <location evidence="4">Cytosol</location>
    </subcellularLocation>
    <subcellularLocation>
        <location evidence="3">Mitochondrion matrix</location>
    </subcellularLocation>
</comment>
<comment type="catalytic activity">
    <reaction evidence="19">
        <text>L-seryl-[protein] + ATP = O-phospho-L-seryl-[protein] + ADP + H(+)</text>
        <dbReference type="Rhea" id="RHEA:17989"/>
        <dbReference type="Rhea" id="RHEA-COMP:9863"/>
        <dbReference type="Rhea" id="RHEA-COMP:11604"/>
        <dbReference type="ChEBI" id="CHEBI:15378"/>
        <dbReference type="ChEBI" id="CHEBI:29999"/>
        <dbReference type="ChEBI" id="CHEBI:30616"/>
        <dbReference type="ChEBI" id="CHEBI:83421"/>
        <dbReference type="ChEBI" id="CHEBI:456216"/>
        <dbReference type="EC" id="2.7.11.1"/>
    </reaction>
</comment>
<comment type="subunit">
    <text evidence="20">Monomer. Interacts with kinase MAPK1/ERK2; the interaction is direct, occurs under hypoxic conditions, and promotes its interaction with PIN1. Interacts with peptidyl-prolyl cis-trans isomerase PIN1; the interaction is direct, occurs under hypoxic conditions, and targets the protein to the mitochondrion by promoting interactions with the TOM complex. Interacts with mitochondrial circRNA mcPGK1 (via its 2nd stem-loop); the interaction is direct and targets the protein to the mitochondrion by promoting interactions with the TOM complex. Interacts with pyruvate dehydrogenase kinase PDK1; the interaction is direct, occurs under hypoxic conditions and leads to PDK1-mediated inhibition of pyruvate dehydrogenase complex activity.</text>
</comment>
<dbReference type="GO" id="GO:0004618">
    <property type="term" value="F:phosphoglycerate kinase activity"/>
    <property type="evidence" value="ECO:0000318"/>
    <property type="project" value="GO_Central"/>
</dbReference>
<dbReference type="Proteomes" id="UP000001519">
    <property type="component" value="Chromosome X"/>
</dbReference>
<dbReference type="InterPro" id="IPR036043">
    <property type="entry name" value="Phosphoglycerate_kinase_sf"/>
</dbReference>
<evidence type="ECO:0000256" key="1">
    <source>
        <dbReference type="ARBA" id="ARBA00000642"/>
    </source>
</evidence>
<keyword evidence="10" id="KW-0479">Metal-binding</keyword>
<dbReference type="FunFam" id="3.40.50.1260:FF:000031">
    <property type="entry name" value="Phosphoglycerate kinase 1"/>
    <property type="match status" value="1"/>
</dbReference>
<dbReference type="GO" id="GO:0005829">
    <property type="term" value="C:cytosol"/>
    <property type="evidence" value="ECO:0000318"/>
    <property type="project" value="GO_Central"/>
</dbReference>
<evidence type="ECO:0000256" key="19">
    <source>
        <dbReference type="ARBA" id="ARBA00048679"/>
    </source>
</evidence>
<evidence type="ECO:0000256" key="11">
    <source>
        <dbReference type="ARBA" id="ARBA00022741"/>
    </source>
</evidence>
<keyword evidence="17" id="KW-0324">Glycolysis</keyword>
<keyword evidence="9 22" id="KW-0808">Transferase</keyword>
<evidence type="ECO:0000256" key="5">
    <source>
        <dbReference type="ARBA" id="ARBA00004838"/>
    </source>
</evidence>
<dbReference type="Ensembl" id="ENSGGOT00000052294.1">
    <property type="protein sequence ID" value="ENSGGOP00000031881.1"/>
    <property type="gene ID" value="ENSGGOG00000037101.1"/>
</dbReference>
<dbReference type="GeneTree" id="ENSGT00390000008820"/>
<evidence type="ECO:0000256" key="7">
    <source>
        <dbReference type="ARBA" id="ARBA00022490"/>
    </source>
</evidence>
<evidence type="ECO:0000256" key="8">
    <source>
        <dbReference type="ARBA" id="ARBA00022553"/>
    </source>
</evidence>
<dbReference type="GO" id="GO:0106310">
    <property type="term" value="F:protein serine kinase activity"/>
    <property type="evidence" value="ECO:0007669"/>
    <property type="project" value="RHEA"/>
</dbReference>
<reference evidence="23" key="4">
    <citation type="submission" date="2025-09" db="UniProtKB">
        <authorList>
            <consortium name="Ensembl"/>
        </authorList>
    </citation>
    <scope>IDENTIFICATION</scope>
</reference>
<dbReference type="STRING" id="9593.ENSGGOP00000031881"/>
<reference evidence="23 24" key="2">
    <citation type="journal article" date="2012" name="Nature">
        <title>Insights into hominid evolution from the gorilla genome sequence.</title>
        <authorList>
            <person name="Scally A."/>
            <person name="Dutheil J.Y."/>
            <person name="Hillier L.W."/>
            <person name="Jordan G.E."/>
            <person name="Goodhead I."/>
            <person name="Herrero J."/>
            <person name="Hobolth A."/>
            <person name="Lappalainen T."/>
            <person name="Mailund T."/>
            <person name="Marques-Bonet T."/>
            <person name="McCarthy S."/>
            <person name="Montgomery S.H."/>
            <person name="Schwalie P.C."/>
            <person name="Tang Y.A."/>
            <person name="Ward M.C."/>
            <person name="Xue Y."/>
            <person name="Yngvadottir B."/>
            <person name="Alkan C."/>
            <person name="Andersen L.N."/>
            <person name="Ayub Q."/>
            <person name="Ball E.V."/>
            <person name="Beal K."/>
            <person name="Bradley B.J."/>
            <person name="Chen Y."/>
            <person name="Clee C.M."/>
            <person name="Fitzgerald S."/>
            <person name="Graves T.A."/>
            <person name="Gu Y."/>
            <person name="Heath P."/>
            <person name="Heger A."/>
            <person name="Karakoc E."/>
            <person name="Kolb-Kokocinski A."/>
            <person name="Laird G.K."/>
            <person name="Lunter G."/>
            <person name="Meader S."/>
            <person name="Mort M."/>
            <person name="Mullikin J.C."/>
            <person name="Munch K."/>
            <person name="O'Connor T.D."/>
            <person name="Phillips A.D."/>
            <person name="Prado-Martinez J."/>
            <person name="Rogers A.S."/>
            <person name="Sajjadian S."/>
            <person name="Schmidt D."/>
            <person name="Shaw K."/>
            <person name="Simpson J.T."/>
            <person name="Stenson P.D."/>
            <person name="Turner D.J."/>
            <person name="Vigilant L."/>
            <person name="Vilella A.J."/>
            <person name="Whitener W."/>
            <person name="Zhu B."/>
            <person name="Cooper D.N."/>
            <person name="de Jong P."/>
            <person name="Dermitzakis E.T."/>
            <person name="Eichler E.E."/>
            <person name="Flicek P."/>
            <person name="Goldman N."/>
            <person name="Mundy N.I."/>
            <person name="Ning Z."/>
            <person name="Odom D.T."/>
            <person name="Ponting C.P."/>
            <person name="Quail M.A."/>
            <person name="Ryder O.A."/>
            <person name="Searle S.M."/>
            <person name="Warren W.C."/>
            <person name="Wilson R.K."/>
            <person name="Schierup M.H."/>
            <person name="Rogers J."/>
            <person name="Tyler-Smith C."/>
            <person name="Durbin R."/>
        </authorList>
    </citation>
    <scope>NUCLEOTIDE SEQUENCE [LARGE SCALE GENOMIC DNA]</scope>
</reference>
<dbReference type="GO" id="GO:0046872">
    <property type="term" value="F:metal ion binding"/>
    <property type="evidence" value="ECO:0007669"/>
    <property type="project" value="UniProtKB-KW"/>
</dbReference>
<dbReference type="EMBL" id="CABD030125504">
    <property type="status" value="NOT_ANNOTATED_CDS"/>
    <property type="molecule type" value="Genomic_DNA"/>
</dbReference>
<protein>
    <recommendedName>
        <fullName evidence="22">Phosphoglycerate kinase</fullName>
        <ecNumber evidence="22">2.7.2.3</ecNumber>
    </recommendedName>
</protein>
<dbReference type="InterPro" id="IPR015824">
    <property type="entry name" value="Phosphoglycerate_kinase_N"/>
</dbReference>
<evidence type="ECO:0000256" key="10">
    <source>
        <dbReference type="ARBA" id="ARBA00022723"/>
    </source>
</evidence>
<keyword evidence="14" id="KW-0460">Magnesium</keyword>
<dbReference type="UniPathway" id="UPA00109">
    <property type="reaction ID" value="UER00185"/>
</dbReference>
<dbReference type="GO" id="GO:0004674">
    <property type="term" value="F:protein serine/threonine kinase activity"/>
    <property type="evidence" value="ECO:0007669"/>
    <property type="project" value="UniProtKB-EC"/>
</dbReference>
<comment type="catalytic activity">
    <reaction evidence="1 22">
        <text>(2R)-3-phosphoglycerate + ATP = (2R)-3-phospho-glyceroyl phosphate + ADP</text>
        <dbReference type="Rhea" id="RHEA:14801"/>
        <dbReference type="ChEBI" id="CHEBI:30616"/>
        <dbReference type="ChEBI" id="CHEBI:57604"/>
        <dbReference type="ChEBI" id="CHEBI:58272"/>
        <dbReference type="ChEBI" id="CHEBI:456216"/>
        <dbReference type="EC" id="2.7.2.3"/>
    </reaction>
</comment>
<dbReference type="GO" id="GO:0061621">
    <property type="term" value="P:canonical glycolysis"/>
    <property type="evidence" value="ECO:0007669"/>
    <property type="project" value="UniProtKB-ARBA"/>
</dbReference>
<dbReference type="EC" id="2.7.2.3" evidence="22"/>
<dbReference type="OMA" id="GMNIANS"/>
<gene>
    <name evidence="23" type="primary">LOC101144365</name>
</gene>
<keyword evidence="18" id="KW-0379">Hydroxylation</keyword>
<keyword evidence="15" id="KW-0007">Acetylation</keyword>
<proteinExistence type="inferred from homology"/>
<feature type="binding site" evidence="21">
    <location>
        <position position="311"/>
    </location>
    <ligand>
        <name>ATP</name>
        <dbReference type="ChEBI" id="CHEBI:30616"/>
    </ligand>
</feature>
<evidence type="ECO:0000256" key="15">
    <source>
        <dbReference type="ARBA" id="ARBA00022990"/>
    </source>
</evidence>
<keyword evidence="24" id="KW-1185">Reference proteome</keyword>
<comment type="pathway">
    <text evidence="5 22">Carbohydrate degradation; glycolysis; pyruvate from D-glyceraldehyde 3-phosphate: step 2/5.</text>
</comment>
<dbReference type="PRINTS" id="PR00477">
    <property type="entry name" value="PHGLYCKINASE"/>
</dbReference>
<dbReference type="GO" id="GO:0005524">
    <property type="term" value="F:ATP binding"/>
    <property type="evidence" value="ECO:0000318"/>
    <property type="project" value="GO_Central"/>
</dbReference>
<dbReference type="GO" id="GO:0005759">
    <property type="term" value="C:mitochondrial matrix"/>
    <property type="evidence" value="ECO:0007669"/>
    <property type="project" value="UniProtKB-SubCell"/>
</dbReference>
<evidence type="ECO:0000256" key="21">
    <source>
        <dbReference type="PIRSR" id="PIRSR000724-2"/>
    </source>
</evidence>
<dbReference type="GO" id="GO:0006096">
    <property type="term" value="P:glycolytic process"/>
    <property type="evidence" value="ECO:0000318"/>
    <property type="project" value="GO_Central"/>
</dbReference>
<comment type="similarity">
    <text evidence="6 22">Belongs to the phosphoglycerate kinase family.</text>
</comment>
<keyword evidence="13 21" id="KW-0067">ATP-binding</keyword>
<evidence type="ECO:0000256" key="4">
    <source>
        <dbReference type="ARBA" id="ARBA00004514"/>
    </source>
</evidence>
<dbReference type="Gene3D" id="3.40.50.1260">
    <property type="entry name" value="Phosphoglycerate kinase, N-terminal domain"/>
    <property type="match status" value="3"/>
</dbReference>
<dbReference type="InParanoid" id="A0A2I2YAF1"/>
<evidence type="ECO:0000256" key="12">
    <source>
        <dbReference type="ARBA" id="ARBA00022777"/>
    </source>
</evidence>
<keyword evidence="8" id="KW-0597">Phosphoprotein</keyword>
<evidence type="ECO:0000256" key="14">
    <source>
        <dbReference type="ARBA" id="ARBA00022842"/>
    </source>
</evidence>
<evidence type="ECO:0000256" key="22">
    <source>
        <dbReference type="RuleBase" id="RU000532"/>
    </source>
</evidence>
<evidence type="ECO:0000256" key="2">
    <source>
        <dbReference type="ARBA" id="ARBA00001946"/>
    </source>
</evidence>
<reference evidence="24" key="1">
    <citation type="submission" date="2011-05" db="EMBL/GenBank/DDBJ databases">
        <title>Insights into the evolution of the great apes provided by the gorilla genome.</title>
        <authorList>
            <person name="Scally A."/>
        </authorList>
    </citation>
    <scope>NUCLEOTIDE SEQUENCE [LARGE SCALE GENOMIC DNA]</scope>
</reference>
<dbReference type="GO" id="GO:0043531">
    <property type="term" value="F:ADP binding"/>
    <property type="evidence" value="ECO:0000318"/>
    <property type="project" value="GO_Central"/>
</dbReference>
<evidence type="ECO:0000256" key="16">
    <source>
        <dbReference type="ARBA" id="ARBA00023128"/>
    </source>
</evidence>
<dbReference type="GO" id="GO:0006094">
    <property type="term" value="P:gluconeogenesis"/>
    <property type="evidence" value="ECO:0000318"/>
    <property type="project" value="GO_Central"/>
</dbReference>
<organism evidence="23 24">
    <name type="scientific">Gorilla gorilla gorilla</name>
    <name type="common">Western lowland gorilla</name>
    <dbReference type="NCBI Taxonomy" id="9595"/>
    <lineage>
        <taxon>Eukaryota</taxon>
        <taxon>Metazoa</taxon>
        <taxon>Chordata</taxon>
        <taxon>Craniata</taxon>
        <taxon>Vertebrata</taxon>
        <taxon>Euteleostomi</taxon>
        <taxon>Mammalia</taxon>
        <taxon>Eutheria</taxon>
        <taxon>Euarchontoglires</taxon>
        <taxon>Primates</taxon>
        <taxon>Haplorrhini</taxon>
        <taxon>Catarrhini</taxon>
        <taxon>Hominidae</taxon>
        <taxon>Gorilla</taxon>
    </lineage>
</organism>
<feature type="binding site" evidence="21">
    <location>
        <position position="201"/>
    </location>
    <ligand>
        <name>ATP</name>
        <dbReference type="ChEBI" id="CHEBI:30616"/>
    </ligand>
</feature>
<keyword evidence="12 22" id="KW-0418">Kinase</keyword>
<dbReference type="InterPro" id="IPR001576">
    <property type="entry name" value="Phosphoglycerate_kinase"/>
</dbReference>
<evidence type="ECO:0000256" key="3">
    <source>
        <dbReference type="ARBA" id="ARBA00004305"/>
    </source>
</evidence>
<dbReference type="CDD" id="cd00318">
    <property type="entry name" value="Phosphoglycerate_kinase"/>
    <property type="match status" value="1"/>
</dbReference>
<keyword evidence="16" id="KW-0496">Mitochondrion</keyword>
<dbReference type="PIRSF" id="PIRSF000724">
    <property type="entry name" value="Pgk"/>
    <property type="match status" value="1"/>
</dbReference>
<dbReference type="SUPFAM" id="SSF53748">
    <property type="entry name" value="Phosphoglycerate kinase"/>
    <property type="match status" value="1"/>
</dbReference>
<dbReference type="PANTHER" id="PTHR11406">
    <property type="entry name" value="PHOSPHOGLYCERATE KINASE"/>
    <property type="match status" value="1"/>
</dbReference>
<evidence type="ECO:0000256" key="6">
    <source>
        <dbReference type="ARBA" id="ARBA00008982"/>
    </source>
</evidence>